<keyword evidence="2" id="KW-1185">Reference proteome</keyword>
<proteinExistence type="predicted"/>
<reference evidence="1" key="1">
    <citation type="submission" date="2024-03" db="EMBL/GenBank/DDBJ databases">
        <title>WGS assembly of Saponaria officinalis var. Norfolk2.</title>
        <authorList>
            <person name="Jenkins J."/>
            <person name="Shu S."/>
            <person name="Grimwood J."/>
            <person name="Barry K."/>
            <person name="Goodstein D."/>
            <person name="Schmutz J."/>
            <person name="Leebens-Mack J."/>
            <person name="Osbourn A."/>
        </authorList>
    </citation>
    <scope>NUCLEOTIDE SEQUENCE [LARGE SCALE GENOMIC DNA]</scope>
    <source>
        <strain evidence="1">JIC</strain>
    </source>
</reference>
<protein>
    <recommendedName>
        <fullName evidence="3">F-box associated domain-containing protein</fullName>
    </recommendedName>
</protein>
<gene>
    <name evidence="1" type="ORF">RND81_04G226400</name>
</gene>
<accession>A0AAW1LGN7</accession>
<dbReference type="Proteomes" id="UP001443914">
    <property type="component" value="Unassembled WGS sequence"/>
</dbReference>
<dbReference type="AlphaFoldDB" id="A0AAW1LGN7"/>
<evidence type="ECO:0000313" key="1">
    <source>
        <dbReference type="EMBL" id="KAK9735768.1"/>
    </source>
</evidence>
<comment type="caution">
    <text evidence="1">The sequence shown here is derived from an EMBL/GenBank/DDBJ whole genome shotgun (WGS) entry which is preliminary data.</text>
</comment>
<organism evidence="1 2">
    <name type="scientific">Saponaria officinalis</name>
    <name type="common">Common soapwort</name>
    <name type="synonym">Lychnis saponaria</name>
    <dbReference type="NCBI Taxonomy" id="3572"/>
    <lineage>
        <taxon>Eukaryota</taxon>
        <taxon>Viridiplantae</taxon>
        <taxon>Streptophyta</taxon>
        <taxon>Embryophyta</taxon>
        <taxon>Tracheophyta</taxon>
        <taxon>Spermatophyta</taxon>
        <taxon>Magnoliopsida</taxon>
        <taxon>eudicotyledons</taxon>
        <taxon>Gunneridae</taxon>
        <taxon>Pentapetalae</taxon>
        <taxon>Caryophyllales</taxon>
        <taxon>Caryophyllaceae</taxon>
        <taxon>Caryophylleae</taxon>
        <taxon>Saponaria</taxon>
    </lineage>
</organism>
<sequence length="392" mass="45486">MAFNGEIYEIFSWLPPKLLYQLSSTSKPCSEFLSEIGFVEKQCQNSLVKPEEYILIQEDFKLHGTPQYLQLCVLDDKTPSYSNSTISRELKENDPTRLFLCNPTAKDMTYIELPSEEIIEGKNIDLNIAWMNFICGKNYCDKNSKFPLDYTILLFYTSTWSNYRDVYIIDGDNNWVLKKEDLYIGPGNIDFQRPVHCIDGIYFLSDACFIKRNKNNRSFPPYYLLHYDIQHGTSKILGLPDEIQDIIKDVNHTRIGMFGWEKSNVDPSCFRSICLVKVKFSEIISIWILDLGLKDRTESSWKESLVLNKSIVRDLGIKDYIPWLPCFAIIEKNLIIATERYIYSYCLDKKVSKARQISKIKGILGAPIKFDGYSSTLRPCNKDNIRSLCRVI</sequence>
<dbReference type="EMBL" id="JBDFQZ010000004">
    <property type="protein sequence ID" value="KAK9735768.1"/>
    <property type="molecule type" value="Genomic_DNA"/>
</dbReference>
<evidence type="ECO:0008006" key="3">
    <source>
        <dbReference type="Google" id="ProtNLM"/>
    </source>
</evidence>
<name>A0AAW1LGN7_SAPOF</name>
<evidence type="ECO:0000313" key="2">
    <source>
        <dbReference type="Proteomes" id="UP001443914"/>
    </source>
</evidence>